<feature type="compositionally biased region" description="Basic and acidic residues" evidence="1">
    <location>
        <begin position="1255"/>
        <end position="1264"/>
    </location>
</feature>
<accession>A0A5S3WV96</accession>
<dbReference type="PANTHER" id="PTHR38690:SF1">
    <property type="entry name" value="PROTEASE"/>
    <property type="match status" value="1"/>
</dbReference>
<dbReference type="Pfam" id="PF13116">
    <property type="entry name" value="YhdP"/>
    <property type="match status" value="1"/>
</dbReference>
<evidence type="ECO:0000256" key="1">
    <source>
        <dbReference type="SAM" id="MobiDB-lite"/>
    </source>
</evidence>
<dbReference type="PANTHER" id="PTHR38690">
    <property type="entry name" value="PROTEASE-RELATED"/>
    <property type="match status" value="1"/>
</dbReference>
<dbReference type="OrthoDB" id="9762238at2"/>
<dbReference type="Proteomes" id="UP000306719">
    <property type="component" value="Unassembled WGS sequence"/>
</dbReference>
<dbReference type="InterPro" id="IPR025263">
    <property type="entry name" value="YhdP_central"/>
</dbReference>
<dbReference type="RefSeq" id="WP_138546503.1">
    <property type="nucleotide sequence ID" value="NZ_PNCJ01000041.1"/>
</dbReference>
<gene>
    <name evidence="3" type="ORF">CWB98_20590</name>
</gene>
<reference evidence="4" key="2">
    <citation type="submission" date="2019-06" db="EMBL/GenBank/DDBJ databases">
        <title>Co-occurence of chitin degradation, pigmentation and bioactivity in marine Pseudoalteromonas.</title>
        <authorList>
            <person name="Sonnenschein E.C."/>
            <person name="Bech P.K."/>
        </authorList>
    </citation>
    <scope>NUCLEOTIDE SEQUENCE [LARGE SCALE GENOMIC DNA]</scope>
    <source>
        <strain evidence="4">S2599</strain>
    </source>
</reference>
<sequence length="1319" mass="145063">MMQVKTVCFFCVRKIWQVFAVTLVLLAVLVSLVKYSLPYANEYKNDIESLLYQQLGVELNIGSISASWQGNGPALVLRDVSFEDNLRSPISLHIAQTSLQLNLVESVRQWRLVSNYFVLDGFDATLDIGAMTTDMEGSSGEFEQQALIEELFLGDTGHFAVQNSQVTLLLSDDTSHTLLVPDLIWQNSADMHHGEGQISLPGLSKGQVNARFRFHGQQLHAMAGDIFIDAQQVEITSWLQAYLDPQYSDVTSSVSMQLWAQLEQGQLKDVLVDWLPSHISWQQEQVDKQLGVQGGFLYLQPAQGGWALSSSELKLSQDKQSLAPMSIQGQFSEGERILWLQQLDLTYVAQLVSLTHFDWAKQVKTLSPFGQVAAARLLLEDGKPMSMWLALQDMGWLQNGGIPGFSGLNAELTLAPDRGVVTVSAQNQALQVEEQFIAPLAVNELNGDIHFYLDDAQQWHVLSNNLWLSNDDLSLALEMHLRLLDEPELDLYADVFGGDASIAGRYFPLQLMNENLVDYLNNGIQGGRLRHTQVLLSGPLSQFPYRGHQGRFEVLARIDQAKFAFAPDWAALHDGDVTLHFADERMDITVNQGTLLNQELDTGVVVSLADLEQTDLLTVNIAHTTEASTLAAFFSATPIADPLADILQVAQVQGDVTGNVDLLIDLASLDVNVLGSVEFTDNALYLQQPGMALDKLSGTLNFIDDNIELENTRALWRGMPLLFSLSGQGDSSRYRLGIETRLSADSDKLMPLTQGLMDGFVDGQALLAGSVMLDFTEQGFSYEANFRSDLHGAAIELPKPVGKQVNERMQLQAQVRGDDISNLISVALGEQLYFDGILDNNSGTIERAQLVLAKDNSALSEPGFNIAITQPQLSLAPWLPFIERIIEQVEQPSTEPGILPAFGELRAQVTQLNALELAVSDFELSLTPGAQGLQARLNGKELRAQVQIPDSKSTQPIQIQADYLRLNPIPIEENAVTAEDAPQDEGTQESHQWLASMPAIELNCDDCKIAQYQLDKVNLTLAGNGEELLINQLSVDKGDHLLTGNGGWRDGRTYFNGTLVSDDFGQLMEEFDITSSVQDSSADIEFVLSWAKPPYEFDVASLDGEVKWQLGEGHLAEISDHGARVFSLLSLDSLVRKLKLDFRDVFAKGFFYNQIDGTFQLNNGVVYTEDTQLDGVPADLSVRGYADLNSQAIDYELAVAPQVTSSLPVIVGWMVNPVTGLAALAIDKVIHSARVISEIKFKVTGTMTEPVVTELDRKSREVELPKPPNAEPDNAEGPAQLQQEVKQTEQPGKQGTPEVGTSTAVKTAAEPSMVNEEKP</sequence>
<feature type="domain" description="YhdP central" evidence="2">
    <location>
        <begin position="3"/>
        <end position="1252"/>
    </location>
</feature>
<evidence type="ECO:0000313" key="3">
    <source>
        <dbReference type="EMBL" id="TMP33017.1"/>
    </source>
</evidence>
<organism evidence="3 4">
    <name type="scientific">Pseudoalteromonas rubra</name>
    <dbReference type="NCBI Taxonomy" id="43658"/>
    <lineage>
        <taxon>Bacteria</taxon>
        <taxon>Pseudomonadati</taxon>
        <taxon>Pseudomonadota</taxon>
        <taxon>Gammaproteobacteria</taxon>
        <taxon>Alteromonadales</taxon>
        <taxon>Pseudoalteromonadaceae</taxon>
        <taxon>Pseudoalteromonas</taxon>
    </lineage>
</organism>
<dbReference type="NCBIfam" id="TIGR02099">
    <property type="entry name" value="YhdP family protein"/>
    <property type="match status" value="1"/>
</dbReference>
<reference evidence="3 4" key="1">
    <citation type="submission" date="2018-01" db="EMBL/GenBank/DDBJ databases">
        <authorList>
            <person name="Paulsen S."/>
            <person name="Gram L.K."/>
        </authorList>
    </citation>
    <scope>NUCLEOTIDE SEQUENCE [LARGE SCALE GENOMIC DNA]</scope>
    <source>
        <strain evidence="3 4">S2599</strain>
    </source>
</reference>
<feature type="region of interest" description="Disordered" evidence="1">
    <location>
        <begin position="1255"/>
        <end position="1319"/>
    </location>
</feature>
<dbReference type="EMBL" id="PNCJ01000041">
    <property type="protein sequence ID" value="TMP33017.1"/>
    <property type="molecule type" value="Genomic_DNA"/>
</dbReference>
<evidence type="ECO:0000313" key="4">
    <source>
        <dbReference type="Proteomes" id="UP000306719"/>
    </source>
</evidence>
<protein>
    <submittedName>
        <fullName evidence="3">TIGR02099 family protein</fullName>
    </submittedName>
</protein>
<name>A0A5S3WV96_9GAMM</name>
<proteinExistence type="predicted"/>
<evidence type="ECO:0000259" key="2">
    <source>
        <dbReference type="Pfam" id="PF13116"/>
    </source>
</evidence>
<feature type="compositionally biased region" description="Polar residues" evidence="1">
    <location>
        <begin position="1280"/>
        <end position="1305"/>
    </location>
</feature>
<dbReference type="InterPro" id="IPR011836">
    <property type="entry name" value="YhdP"/>
</dbReference>
<comment type="caution">
    <text evidence="3">The sequence shown here is derived from an EMBL/GenBank/DDBJ whole genome shotgun (WGS) entry which is preliminary data.</text>
</comment>